<dbReference type="PANTHER" id="PTHR11070">
    <property type="entry name" value="UVRD / RECB / PCRA DNA HELICASE FAMILY MEMBER"/>
    <property type="match status" value="1"/>
</dbReference>
<dbReference type="InterPro" id="IPR027417">
    <property type="entry name" value="P-loop_NTPase"/>
</dbReference>
<comment type="caution">
    <text evidence="7">The sequence shown here is derived from an EMBL/GenBank/DDBJ whole genome shotgun (WGS) entry which is preliminary data.</text>
</comment>
<evidence type="ECO:0000313" key="8">
    <source>
        <dbReference type="Proteomes" id="UP000681594"/>
    </source>
</evidence>
<feature type="domain" description="UvrD-like helicase ATP-binding" evidence="6">
    <location>
        <begin position="126"/>
        <end position="589"/>
    </location>
</feature>
<evidence type="ECO:0000256" key="2">
    <source>
        <dbReference type="ARBA" id="ARBA00022801"/>
    </source>
</evidence>
<dbReference type="EMBL" id="JAGIZB010000031">
    <property type="protein sequence ID" value="MBP0447331.1"/>
    <property type="molecule type" value="Genomic_DNA"/>
</dbReference>
<dbReference type="Gene3D" id="3.40.50.300">
    <property type="entry name" value="P-loop containing nucleotide triphosphate hydrolases"/>
    <property type="match status" value="2"/>
</dbReference>
<protein>
    <submittedName>
        <fullName evidence="7">UvrD-helicase domain-containing protein</fullName>
    </submittedName>
</protein>
<dbReference type="SUPFAM" id="SSF52540">
    <property type="entry name" value="P-loop containing nucleoside triphosphate hydrolases"/>
    <property type="match status" value="1"/>
</dbReference>
<evidence type="ECO:0000256" key="4">
    <source>
        <dbReference type="ARBA" id="ARBA00022840"/>
    </source>
</evidence>
<evidence type="ECO:0000259" key="6">
    <source>
        <dbReference type="PROSITE" id="PS51198"/>
    </source>
</evidence>
<dbReference type="InterPro" id="IPR014016">
    <property type="entry name" value="UvrD-like_ATP-bd"/>
</dbReference>
<keyword evidence="3 5" id="KW-0347">Helicase</keyword>
<dbReference type="RefSeq" id="WP_209381601.1">
    <property type="nucleotide sequence ID" value="NZ_JAGIZB010000031.1"/>
</dbReference>
<proteinExistence type="predicted"/>
<keyword evidence="2 5" id="KW-0378">Hydrolase</keyword>
<dbReference type="Proteomes" id="UP000681594">
    <property type="component" value="Unassembled WGS sequence"/>
</dbReference>
<accession>A0ABS4AJZ8</accession>
<evidence type="ECO:0000256" key="5">
    <source>
        <dbReference type="PROSITE-ProRule" id="PRU00560"/>
    </source>
</evidence>
<keyword evidence="8" id="KW-1185">Reference proteome</keyword>
<keyword evidence="1 5" id="KW-0547">Nucleotide-binding</keyword>
<dbReference type="Pfam" id="PF00580">
    <property type="entry name" value="UvrD-helicase"/>
    <property type="match status" value="2"/>
</dbReference>
<dbReference type="PROSITE" id="PS51198">
    <property type="entry name" value="UVRD_HELICASE_ATP_BIND"/>
    <property type="match status" value="1"/>
</dbReference>
<evidence type="ECO:0000256" key="1">
    <source>
        <dbReference type="ARBA" id="ARBA00022741"/>
    </source>
</evidence>
<evidence type="ECO:0000256" key="3">
    <source>
        <dbReference type="ARBA" id="ARBA00022806"/>
    </source>
</evidence>
<reference evidence="7 8" key="1">
    <citation type="submission" date="2021-03" db="EMBL/GenBank/DDBJ databases">
        <authorList>
            <person name="So Y."/>
        </authorList>
    </citation>
    <scope>NUCLEOTIDE SEQUENCE [LARGE SCALE GENOMIC DNA]</scope>
    <source>
        <strain evidence="7 8">SSH11</strain>
    </source>
</reference>
<evidence type="ECO:0000313" key="7">
    <source>
        <dbReference type="EMBL" id="MBP0447331.1"/>
    </source>
</evidence>
<dbReference type="InterPro" id="IPR000212">
    <property type="entry name" value="DNA_helicase_UvrD/REP"/>
</dbReference>
<organism evidence="7 8">
    <name type="scientific">Pararoseomonas baculiformis</name>
    <dbReference type="NCBI Taxonomy" id="2820812"/>
    <lineage>
        <taxon>Bacteria</taxon>
        <taxon>Pseudomonadati</taxon>
        <taxon>Pseudomonadota</taxon>
        <taxon>Alphaproteobacteria</taxon>
        <taxon>Acetobacterales</taxon>
        <taxon>Acetobacteraceae</taxon>
        <taxon>Pararoseomonas</taxon>
    </lineage>
</organism>
<sequence>MIEWLALGAVAALGILFGSNDKRSSFGEGSSKPFDMDQFRRQQAEKEAGWRRRWEPEVDRTRWIPQSAAHRIIAAHPPPGSENDTLGATKRVATRKLLAEFAANNQQHLTDQKTKLNAFFDSVEASPLTDEQADACICMDDAVQIVAAAGSGKTSTMVAKTGYVLHEKLADPEQILLLAFNTKAADELRERVHKRLANVEGVERVTVRTFHAFGKSVLAEVNGLAPAVAKWVGPPAQEKEMIASIVDDLRTRDPAFGVDWDLFRTVYGRPVGRIEDLAQPGDNARGGIRTAGGDWVKSEEERLISDWLFFHGVRYEYERDYEHNTRTKAHLQYRPDFFYPDAGLYHEHFALNREGRPPPHFTGDYVAGVVWKRACHAEHKTDLFETTSHSLRRGRGFDELATALKARGVEPVLDASRPAKGQPPLETLELAGLMRAFQQHAKGSALSIKTLMRQVDVDNSRDPHVARSIRFLALYERIAAEWERRLEQAGCIDFDDMLIQASQLIEEGRFDSPYTIIFADEFQDSSRARVRMLKALLDRTQQRGHLCVVGDDWQSINRFSGADLSVMTEFAQTFPHSSQLKLTTTFRCPASLCEASSAFVSANPLQLVKVVQTTNDRQGPAMVAFACASSEDALRRVYKDLQRLHEQAVPGLLVSSAEQRISVLLLGRYNHDRPVRRRMLWDR</sequence>
<feature type="binding site" evidence="5">
    <location>
        <begin position="147"/>
        <end position="154"/>
    </location>
    <ligand>
        <name>ATP</name>
        <dbReference type="ChEBI" id="CHEBI:30616"/>
    </ligand>
</feature>
<gene>
    <name evidence="7" type="ORF">J8J14_21415</name>
</gene>
<dbReference type="PANTHER" id="PTHR11070:SF63">
    <property type="entry name" value="DNA HELICASE IV"/>
    <property type="match status" value="1"/>
</dbReference>
<keyword evidence="4 5" id="KW-0067">ATP-binding</keyword>
<name>A0ABS4AJZ8_9PROT</name>